<feature type="domain" description="Methyltransferase type 11" evidence="4">
    <location>
        <begin position="49"/>
        <end position="124"/>
    </location>
</feature>
<dbReference type="Pfam" id="PF08241">
    <property type="entry name" value="Methyltransf_11"/>
    <property type="match status" value="1"/>
</dbReference>
<gene>
    <name evidence="5" type="ORF">ACFQKB_05655</name>
</gene>
<evidence type="ECO:0000256" key="2">
    <source>
        <dbReference type="ARBA" id="ARBA00022603"/>
    </source>
</evidence>
<dbReference type="GO" id="GO:0032259">
    <property type="term" value="P:methylation"/>
    <property type="evidence" value="ECO:0007669"/>
    <property type="project" value="UniProtKB-KW"/>
</dbReference>
<accession>A0ABW2CF95</accession>
<keyword evidence="2 5" id="KW-0489">Methyltransferase</keyword>
<comment type="similarity">
    <text evidence="1">Belongs to the methyltransferase superfamily.</text>
</comment>
<dbReference type="Gene3D" id="3.40.50.150">
    <property type="entry name" value="Vaccinia Virus protein VP39"/>
    <property type="match status" value="1"/>
</dbReference>
<reference evidence="6" key="1">
    <citation type="journal article" date="2019" name="Int. J. Syst. Evol. Microbiol.">
        <title>The Global Catalogue of Microorganisms (GCM) 10K type strain sequencing project: providing services to taxonomists for standard genome sequencing and annotation.</title>
        <authorList>
            <consortium name="The Broad Institute Genomics Platform"/>
            <consortium name="The Broad Institute Genome Sequencing Center for Infectious Disease"/>
            <person name="Wu L."/>
            <person name="Ma J."/>
        </authorList>
    </citation>
    <scope>NUCLEOTIDE SEQUENCE [LARGE SCALE GENOMIC DNA]</scope>
    <source>
        <strain evidence="6">JCM 3369</strain>
    </source>
</reference>
<evidence type="ECO:0000259" key="4">
    <source>
        <dbReference type="Pfam" id="PF08241"/>
    </source>
</evidence>
<evidence type="ECO:0000256" key="1">
    <source>
        <dbReference type="ARBA" id="ARBA00008361"/>
    </source>
</evidence>
<evidence type="ECO:0000256" key="3">
    <source>
        <dbReference type="ARBA" id="ARBA00022679"/>
    </source>
</evidence>
<dbReference type="InterPro" id="IPR051052">
    <property type="entry name" value="Diverse_substrate_MTase"/>
</dbReference>
<keyword evidence="3 5" id="KW-0808">Transferase</keyword>
<proteinExistence type="inferred from homology"/>
<dbReference type="InterPro" id="IPR029063">
    <property type="entry name" value="SAM-dependent_MTases_sf"/>
</dbReference>
<dbReference type="CDD" id="cd02440">
    <property type="entry name" value="AdoMet_MTases"/>
    <property type="match status" value="1"/>
</dbReference>
<dbReference type="RefSeq" id="WP_206681367.1">
    <property type="nucleotide sequence ID" value="NZ_JBHSXE010000001.1"/>
</dbReference>
<dbReference type="GO" id="GO:0008168">
    <property type="term" value="F:methyltransferase activity"/>
    <property type="evidence" value="ECO:0007669"/>
    <property type="project" value="UniProtKB-KW"/>
</dbReference>
<dbReference type="EC" id="2.1.1.-" evidence="5"/>
<dbReference type="Proteomes" id="UP001596380">
    <property type="component" value="Unassembled WGS sequence"/>
</dbReference>
<evidence type="ECO:0000313" key="5">
    <source>
        <dbReference type="EMBL" id="MFC6879246.1"/>
    </source>
</evidence>
<dbReference type="InterPro" id="IPR013216">
    <property type="entry name" value="Methyltransf_11"/>
</dbReference>
<evidence type="ECO:0000313" key="6">
    <source>
        <dbReference type="Proteomes" id="UP001596380"/>
    </source>
</evidence>
<protein>
    <submittedName>
        <fullName evidence="5">Class I SAM-dependent methyltransferase</fullName>
        <ecNumber evidence="5">2.1.1.-</ecNumber>
    </submittedName>
</protein>
<dbReference type="PANTHER" id="PTHR44942:SF4">
    <property type="entry name" value="METHYLTRANSFERASE TYPE 11 DOMAIN-CONTAINING PROTEIN"/>
    <property type="match status" value="1"/>
</dbReference>
<comment type="caution">
    <text evidence="5">The sequence shown here is derived from an EMBL/GenBank/DDBJ whole genome shotgun (WGS) entry which is preliminary data.</text>
</comment>
<dbReference type="SUPFAM" id="SSF53335">
    <property type="entry name" value="S-adenosyl-L-methionine-dependent methyltransferases"/>
    <property type="match status" value="1"/>
</dbReference>
<dbReference type="EMBL" id="JBHSXS010000002">
    <property type="protein sequence ID" value="MFC6879246.1"/>
    <property type="molecule type" value="Genomic_DNA"/>
</dbReference>
<organism evidence="5 6">
    <name type="scientific">Actinomadura yumaensis</name>
    <dbReference type="NCBI Taxonomy" id="111807"/>
    <lineage>
        <taxon>Bacteria</taxon>
        <taxon>Bacillati</taxon>
        <taxon>Actinomycetota</taxon>
        <taxon>Actinomycetes</taxon>
        <taxon>Streptosporangiales</taxon>
        <taxon>Thermomonosporaceae</taxon>
        <taxon>Actinomadura</taxon>
    </lineage>
</organism>
<dbReference type="PANTHER" id="PTHR44942">
    <property type="entry name" value="METHYLTRANSF_11 DOMAIN-CONTAINING PROTEIN"/>
    <property type="match status" value="1"/>
</dbReference>
<sequence length="148" mass="15552">MASGTAGEYDRAAQAASFGAAAGAYEPGRPQYPAEAVDWLVAGTGHRVLDLGAGTGKLTRQLRARGLEVTAVEPSRGMRAQLVAAVPQVRALAGSGESIPLPDSSFDAVLVSQAWHWVDARRAAPRSPVPWPRADAWDRCGTSARSFL</sequence>
<name>A0ABW2CF95_9ACTN</name>
<keyword evidence="6" id="KW-1185">Reference proteome</keyword>